<evidence type="ECO:0000259" key="7">
    <source>
        <dbReference type="Pfam" id="PF14322"/>
    </source>
</evidence>
<dbReference type="PROSITE" id="PS51257">
    <property type="entry name" value="PROKAR_LIPOPROTEIN"/>
    <property type="match status" value="1"/>
</dbReference>
<comment type="subcellular location">
    <subcellularLocation>
        <location evidence="1">Cell outer membrane</location>
    </subcellularLocation>
</comment>
<feature type="chain" id="PRO_5043890519" evidence="5">
    <location>
        <begin position="21"/>
        <end position="588"/>
    </location>
</feature>
<evidence type="ECO:0000313" key="9">
    <source>
        <dbReference type="Proteomes" id="UP001196316"/>
    </source>
</evidence>
<gene>
    <name evidence="8" type="ORF">KSW80_12995</name>
</gene>
<accession>A0AAW4NAA2</accession>
<name>A0AAW4NAA2_9BACT</name>
<dbReference type="InterPro" id="IPR012944">
    <property type="entry name" value="SusD_RagB_dom"/>
</dbReference>
<keyword evidence="2 5" id="KW-0732">Signal</keyword>
<keyword evidence="4" id="KW-0998">Cell outer membrane</keyword>
<feature type="domain" description="SusD-like N-terminal" evidence="7">
    <location>
        <begin position="61"/>
        <end position="205"/>
    </location>
</feature>
<evidence type="ECO:0000256" key="1">
    <source>
        <dbReference type="ARBA" id="ARBA00004442"/>
    </source>
</evidence>
<dbReference type="EMBL" id="JAHOEP010000044">
    <property type="protein sequence ID" value="MBV3409304.1"/>
    <property type="molecule type" value="Genomic_DNA"/>
</dbReference>
<protein>
    <submittedName>
        <fullName evidence="8">RagB/SusD family nutrient uptake outer membrane protein</fullName>
    </submittedName>
</protein>
<evidence type="ECO:0000256" key="3">
    <source>
        <dbReference type="ARBA" id="ARBA00023136"/>
    </source>
</evidence>
<proteinExistence type="predicted"/>
<feature type="domain" description="RagB/SusD" evidence="6">
    <location>
        <begin position="312"/>
        <end position="587"/>
    </location>
</feature>
<feature type="signal peptide" evidence="5">
    <location>
        <begin position="1"/>
        <end position="20"/>
    </location>
</feature>
<evidence type="ECO:0000313" key="8">
    <source>
        <dbReference type="EMBL" id="MBV3409304.1"/>
    </source>
</evidence>
<comment type="caution">
    <text evidence="8">The sequence shown here is derived from an EMBL/GenBank/DDBJ whole genome shotgun (WGS) entry which is preliminary data.</text>
</comment>
<dbReference type="AlphaFoldDB" id="A0AAW4NAA2"/>
<sequence>MKIRNIIMIFASAALLSACDDVFTPAVENFKDFDQIDSDPNFAAGFLTTTYRALPGYYDGSDVATDDAVTNDKGDSWMKMATATWTSTSNPTDKWGTCLGAVQYLNTFLDHVDNVQFMRDPVQNKLRQMRMRGEAYGLRAIFQYYLLRSHAGYTADGKLLGTVLSRTFLGTNDNLNLPRLDFKENVDSILVDLDRAEALLPDDYADIDKAELIPAKYRSIVSDPGDYTVVMGNKSRQLINGQIVKAFRARLLLLVASPAFLESADNWAKAADAAAKVLDVVGGPAGLSATGGTYYTNEGEISAIKEGSNPAEIIWRENLSKEVNSDESNNYPPSLNGKGRINPTQNLVDAFPAANGYPISDARSEYDAANPYANRDPRLAQYIIYNGATEGPSSKTIYTGSQEGTDDGINAKDNSTRTGYYLKKLLNMKVNCSSTSTTKVNKYTPRLRYTEFFLDYAEAANEAWGPKNDNGHGYSAYDVIKAIRHRAGLTDDTYLDECAESKDKMRALIRNERRLELCFEGFRFWDLRRWNDIAGMNQAAQGIDWNGSESTLLPAVENRAYQDYMIYGPIPYSETLKFNLLYQNKGWK</sequence>
<dbReference type="Pfam" id="PF14322">
    <property type="entry name" value="SusD-like_3"/>
    <property type="match status" value="1"/>
</dbReference>
<keyword evidence="3" id="KW-0472">Membrane</keyword>
<evidence type="ECO:0000256" key="4">
    <source>
        <dbReference type="ARBA" id="ARBA00023237"/>
    </source>
</evidence>
<dbReference type="InterPro" id="IPR033985">
    <property type="entry name" value="SusD-like_N"/>
</dbReference>
<evidence type="ECO:0000259" key="6">
    <source>
        <dbReference type="Pfam" id="PF07980"/>
    </source>
</evidence>
<reference evidence="8" key="1">
    <citation type="submission" date="2021-06" db="EMBL/GenBank/DDBJ databases">
        <title>Collection of gut derived symbiotic bacterial strains cultured from healthy donors.</title>
        <authorList>
            <person name="Lin H."/>
            <person name="Littmann E."/>
            <person name="Pamer E.G."/>
        </authorList>
    </citation>
    <scope>NUCLEOTIDE SEQUENCE</scope>
    <source>
        <strain evidence="8">MSK.21.60</strain>
    </source>
</reference>
<dbReference type="Pfam" id="PF07980">
    <property type="entry name" value="SusD_RagB"/>
    <property type="match status" value="1"/>
</dbReference>
<dbReference type="Proteomes" id="UP001196316">
    <property type="component" value="Unassembled WGS sequence"/>
</dbReference>
<dbReference type="GO" id="GO:0009279">
    <property type="term" value="C:cell outer membrane"/>
    <property type="evidence" value="ECO:0007669"/>
    <property type="project" value="UniProtKB-SubCell"/>
</dbReference>
<evidence type="ECO:0000256" key="2">
    <source>
        <dbReference type="ARBA" id="ARBA00022729"/>
    </source>
</evidence>
<evidence type="ECO:0000256" key="5">
    <source>
        <dbReference type="SAM" id="SignalP"/>
    </source>
</evidence>
<organism evidence="8 9">
    <name type="scientific">Segatella copri</name>
    <dbReference type="NCBI Taxonomy" id="165179"/>
    <lineage>
        <taxon>Bacteria</taxon>
        <taxon>Pseudomonadati</taxon>
        <taxon>Bacteroidota</taxon>
        <taxon>Bacteroidia</taxon>
        <taxon>Bacteroidales</taxon>
        <taxon>Prevotellaceae</taxon>
        <taxon>Segatella</taxon>
    </lineage>
</organism>